<dbReference type="AlphaFoldDB" id="A0A2M7SE31"/>
<reference evidence="3" key="1">
    <citation type="submission" date="2017-09" db="EMBL/GenBank/DDBJ databases">
        <title>Depth-based differentiation of microbial function through sediment-hosted aquifers and enrichment of novel symbionts in the deep terrestrial subsurface.</title>
        <authorList>
            <person name="Probst A.J."/>
            <person name="Ladd B."/>
            <person name="Jarett J.K."/>
            <person name="Geller-Mcgrath D.E."/>
            <person name="Sieber C.M.K."/>
            <person name="Emerson J.B."/>
            <person name="Anantharaman K."/>
            <person name="Thomas B.C."/>
            <person name="Malmstrom R."/>
            <person name="Stieglmeier M."/>
            <person name="Klingl A."/>
            <person name="Woyke T."/>
            <person name="Ryan C.M."/>
            <person name="Banfield J.F."/>
        </authorList>
    </citation>
    <scope>NUCLEOTIDE SEQUENCE [LARGE SCALE GENOMIC DNA]</scope>
</reference>
<comment type="caution">
    <text evidence="2">The sequence shown here is derived from an EMBL/GenBank/DDBJ whole genome shotgun (WGS) entry which is preliminary data.</text>
</comment>
<evidence type="ECO:0000259" key="1">
    <source>
        <dbReference type="Pfam" id="PF10543"/>
    </source>
</evidence>
<accession>A0A2M7SE31</accession>
<gene>
    <name evidence="2" type="ORF">COY52_03165</name>
</gene>
<proteinExistence type="predicted"/>
<dbReference type="Pfam" id="PF10543">
    <property type="entry name" value="ORF6N"/>
    <property type="match status" value="1"/>
</dbReference>
<protein>
    <recommendedName>
        <fullName evidence="1">KilA-N DNA-binding domain-containing protein</fullName>
    </recommendedName>
</protein>
<feature type="domain" description="KilA-N DNA-binding" evidence="1">
    <location>
        <begin position="34"/>
        <end position="64"/>
    </location>
</feature>
<organism evidence="2 3">
    <name type="scientific">Candidatus Desantisbacteria bacterium CG_4_10_14_0_8_um_filter_48_22</name>
    <dbReference type="NCBI Taxonomy" id="1974543"/>
    <lineage>
        <taxon>Bacteria</taxon>
        <taxon>Candidatus Desantisiibacteriota</taxon>
    </lineage>
</organism>
<dbReference type="EMBL" id="PFMR01000089">
    <property type="protein sequence ID" value="PIZ17730.1"/>
    <property type="molecule type" value="Genomic_DNA"/>
</dbReference>
<evidence type="ECO:0000313" key="2">
    <source>
        <dbReference type="EMBL" id="PIZ17730.1"/>
    </source>
</evidence>
<dbReference type="Proteomes" id="UP000229307">
    <property type="component" value="Unassembled WGS sequence"/>
</dbReference>
<evidence type="ECO:0000313" key="3">
    <source>
        <dbReference type="Proteomes" id="UP000229307"/>
    </source>
</evidence>
<dbReference type="InterPro" id="IPR018873">
    <property type="entry name" value="KilA-N_DNA-bd_domain"/>
</dbReference>
<sequence>MGAVPTFNKTYRSRQGRPLGSGRKIFLRCQIVTSNLKCHFDTSSWGGTRKLPYTFTEKGAAMLSVNLWRHRKK</sequence>
<name>A0A2M7SE31_9BACT</name>